<evidence type="ECO:0000313" key="17">
    <source>
        <dbReference type="Proteomes" id="UP000271974"/>
    </source>
</evidence>
<keyword evidence="7 13" id="KW-0547">Nucleotide-binding</keyword>
<dbReference type="EMBL" id="RQTK01000197">
    <property type="protein sequence ID" value="RUS84684.1"/>
    <property type="molecule type" value="Genomic_DNA"/>
</dbReference>
<evidence type="ECO:0000256" key="1">
    <source>
        <dbReference type="ARBA" id="ARBA00004479"/>
    </source>
</evidence>
<keyword evidence="5 13" id="KW-0812">Transmembrane</keyword>
<dbReference type="GO" id="GO:0048179">
    <property type="term" value="C:activin receptor complex"/>
    <property type="evidence" value="ECO:0007669"/>
    <property type="project" value="TreeGrafter"/>
</dbReference>
<dbReference type="GO" id="GO:0046872">
    <property type="term" value="F:metal ion binding"/>
    <property type="evidence" value="ECO:0007669"/>
    <property type="project" value="UniProtKB-KW"/>
</dbReference>
<feature type="transmembrane region" description="Helical" evidence="13">
    <location>
        <begin position="176"/>
        <end position="198"/>
    </location>
</feature>
<dbReference type="PROSITE" id="PS50011">
    <property type="entry name" value="PROTEIN_KINASE_DOM"/>
    <property type="match status" value="1"/>
</dbReference>
<evidence type="ECO:0000256" key="9">
    <source>
        <dbReference type="ARBA" id="ARBA00022840"/>
    </source>
</evidence>
<dbReference type="PANTHER" id="PTHR23255">
    <property type="entry name" value="TRANSFORMING GROWTH FACTOR-BETA RECEPTOR TYPE I AND II"/>
    <property type="match status" value="1"/>
</dbReference>
<dbReference type="Gene3D" id="2.10.60.10">
    <property type="entry name" value="CD59"/>
    <property type="match status" value="1"/>
</dbReference>
<dbReference type="GO" id="GO:0005524">
    <property type="term" value="F:ATP binding"/>
    <property type="evidence" value="ECO:0007669"/>
    <property type="project" value="UniProtKB-UniRule"/>
</dbReference>
<keyword evidence="8 13" id="KW-0418">Kinase</keyword>
<dbReference type="PANTHER" id="PTHR23255:SF98">
    <property type="entry name" value="SERINE_THREONINE-PROTEIN KINASE RECEPTOR"/>
    <property type="match status" value="1"/>
</dbReference>
<dbReference type="FunFam" id="3.30.200.20:FF:000094">
    <property type="entry name" value="Serine/threonine-protein kinase receptor"/>
    <property type="match status" value="1"/>
</dbReference>
<evidence type="ECO:0000256" key="4">
    <source>
        <dbReference type="ARBA" id="ARBA00022679"/>
    </source>
</evidence>
<dbReference type="SUPFAM" id="SSF57302">
    <property type="entry name" value="Snake toxin-like"/>
    <property type="match status" value="1"/>
</dbReference>
<keyword evidence="17" id="KW-1185">Reference proteome</keyword>
<dbReference type="EC" id="2.7.11.30" evidence="13"/>
<evidence type="ECO:0000256" key="3">
    <source>
        <dbReference type="ARBA" id="ARBA00022527"/>
    </source>
</evidence>
<name>A0A3S1A7L4_ELYCH</name>
<evidence type="ECO:0000256" key="12">
    <source>
        <dbReference type="ARBA" id="ARBA00023170"/>
    </source>
</evidence>
<evidence type="ECO:0000256" key="8">
    <source>
        <dbReference type="ARBA" id="ARBA00022777"/>
    </source>
</evidence>
<dbReference type="InterPro" id="IPR045860">
    <property type="entry name" value="Snake_toxin-like_sf"/>
</dbReference>
<feature type="domain" description="Protein kinase" evidence="15">
    <location>
        <begin position="239"/>
        <end position="531"/>
    </location>
</feature>
<evidence type="ECO:0000256" key="7">
    <source>
        <dbReference type="ARBA" id="ARBA00022741"/>
    </source>
</evidence>
<evidence type="ECO:0000256" key="11">
    <source>
        <dbReference type="ARBA" id="ARBA00023136"/>
    </source>
</evidence>
<dbReference type="PRINTS" id="PR00653">
    <property type="entry name" value="ACTIVIN2R"/>
</dbReference>
<evidence type="ECO:0000256" key="14">
    <source>
        <dbReference type="SAM" id="MobiDB-lite"/>
    </source>
</evidence>
<dbReference type="InterPro" id="IPR008271">
    <property type="entry name" value="Ser/Thr_kinase_AS"/>
</dbReference>
<proteinExistence type="inferred from homology"/>
<gene>
    <name evidence="16" type="ORF">EGW08_007554</name>
</gene>
<feature type="region of interest" description="Disordered" evidence="14">
    <location>
        <begin position="563"/>
        <end position="591"/>
    </location>
</feature>
<dbReference type="CDD" id="cd23615">
    <property type="entry name" value="TFP_LU_ECD_ACVR2"/>
    <property type="match status" value="1"/>
</dbReference>
<dbReference type="CDD" id="cd14053">
    <property type="entry name" value="STKc_ACVR2"/>
    <property type="match status" value="1"/>
</dbReference>
<evidence type="ECO:0000256" key="6">
    <source>
        <dbReference type="ARBA" id="ARBA00022729"/>
    </source>
</evidence>
<sequence>MGLARSVSRYLGIQGFHQKQGMLALIFVLAFMADHPWAKQHDGTTMCSLQTAEMDEPTVEYCAARKDDSNQAVDVQGNYMTCFVSWINSTEGVHISTMGCWLNDDTCKGKKECVATTRADNLYFCCCDGDNCNENFRAELGTENKYTSGRVISPNQRLDDQDTIVRRRENESLHEIILYTLGPTSAVVFMAIMGYLLYRHLKPRQGPRHTQLPTADPSLTIMSNGYSGMIIPPRPALNLQLLELKAHGRYGSVWKGQLPDRFVAVKIFPIQDRQSWLAELEVYALPQMKHDNILKFIASEERDDGDSSKLWLVTEYHDRGSLCDFLKGNVISWAELCKIGETMACGLAYLHDEIPSTPSVKGKPAVAHRDLKSKNVLLKQDLTACIADFGLALKFEPGKGLNETHPQVGTRRYMAPEVLEGAICFNRDSFLRIDMYACGLILWELMTRCTAVDGPVCDYRLPFEAEVGQQPSLEDMQTRVVTRKMRPALNPLWNKHPGLYGLIPTVEECWDQDAEARLSAGCVQERIRQLARTVNSQQQTQLISDEAPPSQFVQQQQQHYINNTNNNLNSSPAPVMISSSPVPSQPPSSLYVVPPSHSPAYAPAVIDVSSDARMDGCLVNSHPEYHSGTSC</sequence>
<dbReference type="Gene3D" id="3.30.200.20">
    <property type="entry name" value="Phosphorylase Kinase, domain 1"/>
    <property type="match status" value="1"/>
</dbReference>
<dbReference type="Pfam" id="PF00069">
    <property type="entry name" value="Pkinase"/>
    <property type="match status" value="1"/>
</dbReference>
<dbReference type="InterPro" id="IPR000472">
    <property type="entry name" value="Activin_recp"/>
</dbReference>
<keyword evidence="6" id="KW-0732">Signal</keyword>
<protein>
    <recommendedName>
        <fullName evidence="13">Serine/threonine-protein kinase receptor</fullName>
        <ecNumber evidence="13">2.7.11.30</ecNumber>
    </recommendedName>
</protein>
<comment type="cofactor">
    <cofactor evidence="13">
        <name>Mg(2+)</name>
        <dbReference type="ChEBI" id="CHEBI:18420"/>
    </cofactor>
    <cofactor evidence="13">
        <name>Mn(2+)</name>
        <dbReference type="ChEBI" id="CHEBI:29035"/>
    </cofactor>
</comment>
<dbReference type="OrthoDB" id="547665at2759"/>
<reference evidence="16 17" key="1">
    <citation type="submission" date="2019-01" db="EMBL/GenBank/DDBJ databases">
        <title>A draft genome assembly of the solar-powered sea slug Elysia chlorotica.</title>
        <authorList>
            <person name="Cai H."/>
            <person name="Li Q."/>
            <person name="Fang X."/>
            <person name="Li J."/>
            <person name="Curtis N.E."/>
            <person name="Altenburger A."/>
            <person name="Shibata T."/>
            <person name="Feng M."/>
            <person name="Maeda T."/>
            <person name="Schwartz J.A."/>
            <person name="Shigenobu S."/>
            <person name="Lundholm N."/>
            <person name="Nishiyama T."/>
            <person name="Yang H."/>
            <person name="Hasebe M."/>
            <person name="Li S."/>
            <person name="Pierce S.K."/>
            <person name="Wang J."/>
        </authorList>
    </citation>
    <scope>NUCLEOTIDE SEQUENCE [LARGE SCALE GENOMIC DNA]</scope>
    <source>
        <strain evidence="16">EC2010</strain>
        <tissue evidence="16">Whole organism of an adult</tissue>
    </source>
</reference>
<dbReference type="PROSITE" id="PS00108">
    <property type="entry name" value="PROTEIN_KINASE_ST"/>
    <property type="match status" value="1"/>
</dbReference>
<evidence type="ECO:0000256" key="5">
    <source>
        <dbReference type="ARBA" id="ARBA00022692"/>
    </source>
</evidence>
<dbReference type="InterPro" id="IPR000719">
    <property type="entry name" value="Prot_kinase_dom"/>
</dbReference>
<dbReference type="InterPro" id="IPR011009">
    <property type="entry name" value="Kinase-like_dom_sf"/>
</dbReference>
<dbReference type="AlphaFoldDB" id="A0A3S1A7L4"/>
<comment type="caution">
    <text evidence="16">The sequence shown here is derived from an EMBL/GenBank/DDBJ whole genome shotgun (WGS) entry which is preliminary data.</text>
</comment>
<keyword evidence="3 13" id="KW-0723">Serine/threonine-protein kinase</keyword>
<organism evidence="16 17">
    <name type="scientific">Elysia chlorotica</name>
    <name type="common">Eastern emerald elysia</name>
    <name type="synonym">Sea slug</name>
    <dbReference type="NCBI Taxonomy" id="188477"/>
    <lineage>
        <taxon>Eukaryota</taxon>
        <taxon>Metazoa</taxon>
        <taxon>Spiralia</taxon>
        <taxon>Lophotrochozoa</taxon>
        <taxon>Mollusca</taxon>
        <taxon>Gastropoda</taxon>
        <taxon>Heterobranchia</taxon>
        <taxon>Euthyneura</taxon>
        <taxon>Panpulmonata</taxon>
        <taxon>Sacoglossa</taxon>
        <taxon>Placobranchoidea</taxon>
        <taxon>Plakobranchidae</taxon>
        <taxon>Elysia</taxon>
    </lineage>
</organism>
<dbReference type="STRING" id="188477.A0A3S1A7L4"/>
<keyword evidence="12 13" id="KW-0675">Receptor</keyword>
<comment type="subcellular location">
    <subcellularLocation>
        <location evidence="1 13">Membrane</location>
        <topology evidence="1 13">Single-pass type I membrane protein</topology>
    </subcellularLocation>
</comment>
<evidence type="ECO:0000256" key="2">
    <source>
        <dbReference type="ARBA" id="ARBA00009605"/>
    </source>
</evidence>
<dbReference type="GO" id="GO:0048185">
    <property type="term" value="F:activin binding"/>
    <property type="evidence" value="ECO:0007669"/>
    <property type="project" value="TreeGrafter"/>
</dbReference>
<dbReference type="GO" id="GO:0017002">
    <property type="term" value="F:activin receptor activity"/>
    <property type="evidence" value="ECO:0007669"/>
    <property type="project" value="TreeGrafter"/>
</dbReference>
<keyword evidence="13" id="KW-0479">Metal-binding</keyword>
<keyword evidence="13" id="KW-0460">Magnesium</keyword>
<dbReference type="Gene3D" id="1.10.510.10">
    <property type="entry name" value="Transferase(Phosphotransferase) domain 1"/>
    <property type="match status" value="1"/>
</dbReference>
<evidence type="ECO:0000256" key="10">
    <source>
        <dbReference type="ARBA" id="ARBA00022989"/>
    </source>
</evidence>
<dbReference type="Proteomes" id="UP000271974">
    <property type="component" value="Unassembled WGS sequence"/>
</dbReference>
<dbReference type="SMART" id="SM00220">
    <property type="entry name" value="S_TKc"/>
    <property type="match status" value="1"/>
</dbReference>
<dbReference type="GO" id="GO:0071363">
    <property type="term" value="P:cellular response to growth factor stimulus"/>
    <property type="evidence" value="ECO:0007669"/>
    <property type="project" value="TreeGrafter"/>
</dbReference>
<evidence type="ECO:0000256" key="13">
    <source>
        <dbReference type="RuleBase" id="RU361271"/>
    </source>
</evidence>
<keyword evidence="4 13" id="KW-0808">Transferase</keyword>
<evidence type="ECO:0000259" key="15">
    <source>
        <dbReference type="PROSITE" id="PS50011"/>
    </source>
</evidence>
<keyword evidence="13" id="KW-0464">Manganese</keyword>
<keyword evidence="10 13" id="KW-1133">Transmembrane helix</keyword>
<dbReference type="Pfam" id="PF01064">
    <property type="entry name" value="Activin_recp"/>
    <property type="match status" value="1"/>
</dbReference>
<comment type="similarity">
    <text evidence="2 13">Belongs to the protein kinase superfamily. TKL Ser/Thr protein kinase family. TGFB receptor subfamily.</text>
</comment>
<keyword evidence="11 13" id="KW-0472">Membrane</keyword>
<dbReference type="SUPFAM" id="SSF56112">
    <property type="entry name" value="Protein kinase-like (PK-like)"/>
    <property type="match status" value="1"/>
</dbReference>
<comment type="catalytic activity">
    <reaction evidence="13">
        <text>L-threonyl-[receptor-protein] + ATP = O-phospho-L-threonyl-[receptor-protein] + ADP + H(+)</text>
        <dbReference type="Rhea" id="RHEA:44880"/>
        <dbReference type="Rhea" id="RHEA-COMP:11024"/>
        <dbReference type="Rhea" id="RHEA-COMP:11025"/>
        <dbReference type="ChEBI" id="CHEBI:15378"/>
        <dbReference type="ChEBI" id="CHEBI:30013"/>
        <dbReference type="ChEBI" id="CHEBI:30616"/>
        <dbReference type="ChEBI" id="CHEBI:61977"/>
        <dbReference type="ChEBI" id="CHEBI:456216"/>
        <dbReference type="EC" id="2.7.11.30"/>
    </reaction>
</comment>
<accession>A0A3S1A7L4</accession>
<evidence type="ECO:0000313" key="16">
    <source>
        <dbReference type="EMBL" id="RUS84684.1"/>
    </source>
</evidence>
<dbReference type="InterPro" id="IPR000333">
    <property type="entry name" value="TGFB_receptor"/>
</dbReference>
<keyword evidence="9 13" id="KW-0067">ATP-binding</keyword>